<dbReference type="InterPro" id="IPR007210">
    <property type="entry name" value="ABC_Gly_betaine_transp_sub-bd"/>
</dbReference>
<keyword evidence="4" id="KW-1185">Reference proteome</keyword>
<dbReference type="Gene3D" id="3.40.190.100">
    <property type="entry name" value="Glycine betaine-binding periplasmic protein, domain 2"/>
    <property type="match status" value="1"/>
</dbReference>
<reference evidence="3 4" key="1">
    <citation type="submission" date="2020-07" db="EMBL/GenBank/DDBJ databases">
        <title>Vallitalea guaymasensis genome.</title>
        <authorList>
            <person name="Postec A."/>
        </authorList>
    </citation>
    <scope>NUCLEOTIDE SEQUENCE [LARGE SCALE GENOMIC DNA]</scope>
    <source>
        <strain evidence="3 4">Ra1766G1</strain>
    </source>
</reference>
<gene>
    <name evidence="3" type="ORF">HYG85_07010</name>
</gene>
<sequence>MKKKLIMIIMSVLLIISLTACATKEKIVIGEGDWDSNTFHDQIVKIIIEEGYGVEVDIVAADTSVMVSGLKTKDIDAVLELWSDNVLTYKDDIANKEYVELAVNYDDNMQGLYVPTYLVEGEDALAPDLKSVKDLNKYADLFPDPEESGKGIIYGGPEGWSATLMLHNKMKVYGLSDNFNFKTIDSNATLSATLAGAYEKGEPWVGYNWEPTWIMGLYDMTLLADSSYNADDFEKGIGAFPAVRVTVCANNEFQEKYPELAKFLSKYTTSSELTSQGLAYMQTEGVEADVAAKWFLKENEELWKNMISEEAYNKVKKAIED</sequence>
<dbReference type="Pfam" id="PF04069">
    <property type="entry name" value="OpuAC"/>
    <property type="match status" value="1"/>
</dbReference>
<keyword evidence="1" id="KW-0732">Signal</keyword>
<dbReference type="CDD" id="cd13641">
    <property type="entry name" value="PBP2_HisX_like"/>
    <property type="match status" value="1"/>
</dbReference>
<feature type="signal peptide" evidence="1">
    <location>
        <begin position="1"/>
        <end position="22"/>
    </location>
</feature>
<proteinExistence type="predicted"/>
<dbReference type="GO" id="GO:0022857">
    <property type="term" value="F:transmembrane transporter activity"/>
    <property type="evidence" value="ECO:0007669"/>
    <property type="project" value="InterPro"/>
</dbReference>
<feature type="domain" description="ABC-type glycine betaine transport system substrate-binding" evidence="2">
    <location>
        <begin position="26"/>
        <end position="298"/>
    </location>
</feature>
<dbReference type="GO" id="GO:0043190">
    <property type="term" value="C:ATP-binding cassette (ABC) transporter complex"/>
    <property type="evidence" value="ECO:0007669"/>
    <property type="project" value="InterPro"/>
</dbReference>
<name>A0A8J8SBS7_9FIRM</name>
<evidence type="ECO:0000256" key="1">
    <source>
        <dbReference type="SAM" id="SignalP"/>
    </source>
</evidence>
<dbReference type="RefSeq" id="WP_212692888.1">
    <property type="nucleotide sequence ID" value="NZ_CP058561.1"/>
</dbReference>
<dbReference type="KEGG" id="vgu:HYG85_07010"/>
<organism evidence="3 4">
    <name type="scientific">Vallitalea guaymasensis</name>
    <dbReference type="NCBI Taxonomy" id="1185412"/>
    <lineage>
        <taxon>Bacteria</taxon>
        <taxon>Bacillati</taxon>
        <taxon>Bacillota</taxon>
        <taxon>Clostridia</taxon>
        <taxon>Lachnospirales</taxon>
        <taxon>Vallitaleaceae</taxon>
        <taxon>Vallitalea</taxon>
    </lineage>
</organism>
<feature type="chain" id="PRO_5035213766" evidence="1">
    <location>
        <begin position="23"/>
        <end position="321"/>
    </location>
</feature>
<protein>
    <submittedName>
        <fullName evidence="3">ABC transporter substrate-binding protein</fullName>
    </submittedName>
</protein>
<dbReference type="Gene3D" id="3.40.190.10">
    <property type="entry name" value="Periplasmic binding protein-like II"/>
    <property type="match status" value="1"/>
</dbReference>
<evidence type="ECO:0000259" key="2">
    <source>
        <dbReference type="Pfam" id="PF04069"/>
    </source>
</evidence>
<dbReference type="SUPFAM" id="SSF53850">
    <property type="entry name" value="Periplasmic binding protein-like II"/>
    <property type="match status" value="1"/>
</dbReference>
<evidence type="ECO:0000313" key="3">
    <source>
        <dbReference type="EMBL" id="QUH28676.1"/>
    </source>
</evidence>
<dbReference type="EMBL" id="CP058561">
    <property type="protein sequence ID" value="QUH28676.1"/>
    <property type="molecule type" value="Genomic_DNA"/>
</dbReference>
<dbReference type="PROSITE" id="PS51257">
    <property type="entry name" value="PROKAR_LIPOPROTEIN"/>
    <property type="match status" value="1"/>
</dbReference>
<evidence type="ECO:0000313" key="4">
    <source>
        <dbReference type="Proteomes" id="UP000677305"/>
    </source>
</evidence>
<dbReference type="AlphaFoldDB" id="A0A8J8SBS7"/>
<dbReference type="Proteomes" id="UP000677305">
    <property type="component" value="Chromosome"/>
</dbReference>
<accession>A0A8J8SBS7</accession>